<keyword evidence="2" id="KW-1185">Reference proteome</keyword>
<protein>
    <submittedName>
        <fullName evidence="1">Uncharacterized protein</fullName>
    </submittedName>
</protein>
<accession>A0A5B8U2E3</accession>
<gene>
    <name evidence="1" type="ORF">FSW04_05645</name>
</gene>
<proteinExistence type="predicted"/>
<reference evidence="1 2" key="1">
    <citation type="journal article" date="2018" name="J. Microbiol.">
        <title>Baekduia soli gen. nov., sp. nov., a novel bacterium isolated from the soil of Baekdu Mountain and proposal of a novel family name, Baekduiaceae fam. nov.</title>
        <authorList>
            <person name="An D.S."/>
            <person name="Siddiqi M.Z."/>
            <person name="Kim K.H."/>
            <person name="Yu H.S."/>
            <person name="Im W.T."/>
        </authorList>
    </citation>
    <scope>NUCLEOTIDE SEQUENCE [LARGE SCALE GENOMIC DNA]</scope>
    <source>
        <strain evidence="1 2">BR7-21</strain>
    </source>
</reference>
<sequence>MVADLDRPLEDRALGDRLAAGGRRDVDDLARRVAVAVAVRLLGASGSVVADAPLPLARLPLAVAAPSPTLISASTEPTWTVSPSA</sequence>
<dbReference type="EMBL" id="CP042430">
    <property type="protein sequence ID" value="QEC47120.1"/>
    <property type="molecule type" value="Genomic_DNA"/>
</dbReference>
<dbReference type="RefSeq" id="WP_146917145.1">
    <property type="nucleotide sequence ID" value="NZ_CP042430.1"/>
</dbReference>
<evidence type="ECO:0000313" key="1">
    <source>
        <dbReference type="EMBL" id="QEC47120.1"/>
    </source>
</evidence>
<organism evidence="1 2">
    <name type="scientific">Baekduia soli</name>
    <dbReference type="NCBI Taxonomy" id="496014"/>
    <lineage>
        <taxon>Bacteria</taxon>
        <taxon>Bacillati</taxon>
        <taxon>Actinomycetota</taxon>
        <taxon>Thermoleophilia</taxon>
        <taxon>Solirubrobacterales</taxon>
        <taxon>Baekduiaceae</taxon>
        <taxon>Baekduia</taxon>
    </lineage>
</organism>
<name>A0A5B8U2E3_9ACTN</name>
<dbReference type="Proteomes" id="UP000321805">
    <property type="component" value="Chromosome"/>
</dbReference>
<dbReference type="KEGG" id="bsol:FSW04_05645"/>
<evidence type="ECO:0000313" key="2">
    <source>
        <dbReference type="Proteomes" id="UP000321805"/>
    </source>
</evidence>
<dbReference type="AlphaFoldDB" id="A0A5B8U2E3"/>